<gene>
    <name evidence="1" type="ORF">AFUS01_LOCUS4521</name>
</gene>
<dbReference type="Proteomes" id="UP000708208">
    <property type="component" value="Unassembled WGS sequence"/>
</dbReference>
<reference evidence="1" key="1">
    <citation type="submission" date="2021-06" db="EMBL/GenBank/DDBJ databases">
        <authorList>
            <person name="Hodson N. C."/>
            <person name="Mongue J. A."/>
            <person name="Jaron S. K."/>
        </authorList>
    </citation>
    <scope>NUCLEOTIDE SEQUENCE</scope>
</reference>
<proteinExistence type="predicted"/>
<comment type="caution">
    <text evidence="1">The sequence shown here is derived from an EMBL/GenBank/DDBJ whole genome shotgun (WGS) entry which is preliminary data.</text>
</comment>
<dbReference type="OrthoDB" id="8961543at2759"/>
<accession>A0A8J2JE34</accession>
<protein>
    <recommendedName>
        <fullName evidence="3">CCHC-type domain-containing protein</fullName>
    </recommendedName>
</protein>
<evidence type="ECO:0000313" key="2">
    <source>
        <dbReference type="Proteomes" id="UP000708208"/>
    </source>
</evidence>
<sequence length="314" mass="35620">MGGDAVEPLNVIVRSGNDTKANIKKFGYVIQGYADLKLEDYIEAIVKVIPAESINSCGYVRSNIGLWLQTEEASQLLKIQNLLEVNGRSVQIWPYYNPIKQVKLLHVPPFIENDMLTKELSKYGNVKTVIKTEPLYLPSGKYKGINSFTITVGMSFKRDQRLPDQIEIADDIEQFTITTQVGKRKCFLCKSTTHVSRDCQNRKSYATMVSQTQPNNVHTERPSQELIIDTPNHEPMETPETTTARNTPTTTLEFKLDGWKTIKSKRRVATSPSFTLKSNKRIMRTSTDNTENDWGFSTWKDSIFCAGKAPLKNE</sequence>
<dbReference type="AlphaFoldDB" id="A0A8J2JE34"/>
<evidence type="ECO:0000313" key="1">
    <source>
        <dbReference type="EMBL" id="CAG7703890.1"/>
    </source>
</evidence>
<name>A0A8J2JE34_9HEXA</name>
<evidence type="ECO:0008006" key="3">
    <source>
        <dbReference type="Google" id="ProtNLM"/>
    </source>
</evidence>
<organism evidence="1 2">
    <name type="scientific">Allacma fusca</name>
    <dbReference type="NCBI Taxonomy" id="39272"/>
    <lineage>
        <taxon>Eukaryota</taxon>
        <taxon>Metazoa</taxon>
        <taxon>Ecdysozoa</taxon>
        <taxon>Arthropoda</taxon>
        <taxon>Hexapoda</taxon>
        <taxon>Collembola</taxon>
        <taxon>Symphypleona</taxon>
        <taxon>Sminthuridae</taxon>
        <taxon>Allacma</taxon>
    </lineage>
</organism>
<dbReference type="EMBL" id="CAJVCH010028268">
    <property type="protein sequence ID" value="CAG7703890.1"/>
    <property type="molecule type" value="Genomic_DNA"/>
</dbReference>
<keyword evidence="2" id="KW-1185">Reference proteome</keyword>